<keyword evidence="3" id="KW-1185">Reference proteome</keyword>
<dbReference type="AlphaFoldDB" id="A0AA88VGL0"/>
<protein>
    <submittedName>
        <fullName evidence="2">Uncharacterized protein</fullName>
    </submittedName>
</protein>
<accession>A0AA88VGL0</accession>
<organism evidence="2 3">
    <name type="scientific">Escallonia herrerae</name>
    <dbReference type="NCBI Taxonomy" id="1293975"/>
    <lineage>
        <taxon>Eukaryota</taxon>
        <taxon>Viridiplantae</taxon>
        <taxon>Streptophyta</taxon>
        <taxon>Embryophyta</taxon>
        <taxon>Tracheophyta</taxon>
        <taxon>Spermatophyta</taxon>
        <taxon>Magnoliopsida</taxon>
        <taxon>eudicotyledons</taxon>
        <taxon>Gunneridae</taxon>
        <taxon>Pentapetalae</taxon>
        <taxon>asterids</taxon>
        <taxon>campanulids</taxon>
        <taxon>Escalloniales</taxon>
        <taxon>Escalloniaceae</taxon>
        <taxon>Escallonia</taxon>
    </lineage>
</organism>
<feature type="region of interest" description="Disordered" evidence="1">
    <location>
        <begin position="166"/>
        <end position="214"/>
    </location>
</feature>
<gene>
    <name evidence="2" type="ORF">RJ639_017176</name>
</gene>
<evidence type="ECO:0000313" key="3">
    <source>
        <dbReference type="Proteomes" id="UP001188597"/>
    </source>
</evidence>
<dbReference type="Proteomes" id="UP001188597">
    <property type="component" value="Unassembled WGS sequence"/>
</dbReference>
<comment type="caution">
    <text evidence="2">The sequence shown here is derived from an EMBL/GenBank/DDBJ whole genome shotgun (WGS) entry which is preliminary data.</text>
</comment>
<proteinExistence type="predicted"/>
<reference evidence="2" key="1">
    <citation type="submission" date="2022-12" db="EMBL/GenBank/DDBJ databases">
        <title>Draft genome assemblies for two species of Escallonia (Escalloniales).</title>
        <authorList>
            <person name="Chanderbali A."/>
            <person name="Dervinis C."/>
            <person name="Anghel I."/>
            <person name="Soltis D."/>
            <person name="Soltis P."/>
            <person name="Zapata F."/>
        </authorList>
    </citation>
    <scope>NUCLEOTIDE SEQUENCE</scope>
    <source>
        <strain evidence="2">UCBG64.0493</strain>
        <tissue evidence="2">Leaf</tissue>
    </source>
</reference>
<sequence length="214" mass="23638">MVVALGPGRFYGSSLPRPRIYTDVKFSNDRVDPPVPVTDPLMSWAQEAHWSMGGLNVKRHRLQGRIEGSVVKLRAQREKALKRRNTHPSPAKPNHPKSSAASAPTRVDRDPSPSPPPAPFAAKRRRRLVGLVDEDDEVEERGWDGVVSPVKRLPARKLWDDFDRVAAESSAPSSPVKRSNSGSEAVASRTRSRKDEKRSGGVRTSPRLSTRGSN</sequence>
<name>A0AA88VGL0_9ASTE</name>
<dbReference type="PANTHER" id="PTHR35103">
    <property type="entry name" value="OS06G0115700 PROTEIN"/>
    <property type="match status" value="1"/>
</dbReference>
<evidence type="ECO:0000256" key="1">
    <source>
        <dbReference type="SAM" id="MobiDB-lite"/>
    </source>
</evidence>
<dbReference type="PANTHER" id="PTHR35103:SF1">
    <property type="entry name" value="OS06G0115700 PROTEIN"/>
    <property type="match status" value="1"/>
</dbReference>
<dbReference type="EMBL" id="JAVXUP010001956">
    <property type="protein sequence ID" value="KAK3006723.1"/>
    <property type="molecule type" value="Genomic_DNA"/>
</dbReference>
<feature type="region of interest" description="Disordered" evidence="1">
    <location>
        <begin position="77"/>
        <end position="126"/>
    </location>
</feature>
<evidence type="ECO:0000313" key="2">
    <source>
        <dbReference type="EMBL" id="KAK3006723.1"/>
    </source>
</evidence>